<name>A0ABP0LQM0_9DINO</name>
<feature type="compositionally biased region" description="Acidic residues" evidence="1">
    <location>
        <begin position="1306"/>
        <end position="1316"/>
    </location>
</feature>
<protein>
    <submittedName>
        <fullName evidence="2">Uncharacterized protein</fullName>
    </submittedName>
</protein>
<keyword evidence="3" id="KW-1185">Reference proteome</keyword>
<comment type="caution">
    <text evidence="2">The sequence shown here is derived from an EMBL/GenBank/DDBJ whole genome shotgun (WGS) entry which is preliminary data.</text>
</comment>
<feature type="region of interest" description="Disordered" evidence="1">
    <location>
        <begin position="1076"/>
        <end position="1126"/>
    </location>
</feature>
<dbReference type="Proteomes" id="UP001642484">
    <property type="component" value="Unassembled WGS sequence"/>
</dbReference>
<feature type="region of interest" description="Disordered" evidence="1">
    <location>
        <begin position="1294"/>
        <end position="1379"/>
    </location>
</feature>
<gene>
    <name evidence="2" type="ORF">CCMP2556_LOCUS22149</name>
</gene>
<feature type="compositionally biased region" description="Low complexity" evidence="1">
    <location>
        <begin position="1345"/>
        <end position="1379"/>
    </location>
</feature>
<feature type="compositionally biased region" description="Basic residues" evidence="1">
    <location>
        <begin position="1322"/>
        <end position="1344"/>
    </location>
</feature>
<proteinExistence type="predicted"/>
<evidence type="ECO:0000256" key="1">
    <source>
        <dbReference type="SAM" id="MobiDB-lite"/>
    </source>
</evidence>
<evidence type="ECO:0000313" key="3">
    <source>
        <dbReference type="Proteomes" id="UP001642484"/>
    </source>
</evidence>
<accession>A0ABP0LQM0</accession>
<dbReference type="EMBL" id="CAXAMN010013603">
    <property type="protein sequence ID" value="CAK9041288.1"/>
    <property type="molecule type" value="Genomic_DNA"/>
</dbReference>
<organism evidence="2 3">
    <name type="scientific">Durusdinium trenchii</name>
    <dbReference type="NCBI Taxonomy" id="1381693"/>
    <lineage>
        <taxon>Eukaryota</taxon>
        <taxon>Sar</taxon>
        <taxon>Alveolata</taxon>
        <taxon>Dinophyceae</taxon>
        <taxon>Suessiales</taxon>
        <taxon>Symbiodiniaceae</taxon>
        <taxon>Durusdinium</taxon>
    </lineage>
</organism>
<evidence type="ECO:0000313" key="2">
    <source>
        <dbReference type="EMBL" id="CAK9041288.1"/>
    </source>
</evidence>
<sequence length="1379" mass="152583">MWLAQLQQLEQLRGFVPQPGSHFQLTPAFAEALALELCSLFDGRLDCKLEGDQTKFRMFMEETVLRLRHFSAQQSTPQFTNAKIDPNAIVKACLAAMNLRDRSQLGETFKLAFESRFPGQSLDAYENTKLLSAATISRKQIEVDAAYCCFWRQHLSAHKGPIYVWADASPQAGSDWLLSIISLIQDCDLPACVNAATSLASSVRAFRQALAMDDKEEMVRLARKRHQDGEFLQEAMQSHRQVPIAIGSRASSIDYKLRAVCRKFWVEAQSTPLLESLLGSVRGFCTDLGTEMSLADVSGIKLESILPAWISDYGLQSEEGANAALTDFVFPNAVFCPGVLHVCHNMSLEADSDPAGEAGDANGEDSDRLDVALLTTTIRSEWWWFYAQMILRLNSFSSDFSAAESYMEELGRSYLLELMECCSCTDPSETDQVLSDFSLGKASMISYLAQKLQCWRVLPWRLAALCVEDVDEARRHAKEALDEFVRAPANPDLHHRLTWKHLQVGSATRSQLEEFIGGQDLTCLPDLFKLVSEMRFLPVVERIQEGDHSIVNRMVQNRRVNGPYIACAIRMPEVKAILSSAEKYSSFLGKFEEISQPDHLAKRFGFWRHPLWQNACAEKFGKRKKMALVSSFLYSLDVESQYANLTSMKKAREKHAAKRKSIQEKWMAYFKPKRRFSEAAVERSAMASHLQTHLVIGRLYSVGSDVALPSLEQALKPAHMQAVLPLTDQGAMDSLLISDAHGVVQDELVDGDQPLETLFFRITCARPSRRKLVQLPAASSSRLGPEDLCVTIHPAWLVSSRWYVDAEPTKAEGVNTPIGILSACRANPDLLRESLTSWSTVKELSFVLAKGEASMNAQVMKLLQRFVQAKAFPCQNESTHEPRHLKLQLDSADSQFKDAAEALLNLKAIEVCSEGAEREWRLTLSGLQQLRHVHMSSVPTPVFRSPEALADLPSEDWVACSSWELFTLLKHHGWTLRQAPSTRARRQALMPHKLNADELVWFLPSTAVHPHWCYMLALLKSTSLFQSGDLEVLHHCQSKAYYTKVLERKHRGHVALPDKSLIDRPDPKLVLEIDVDPDAVPSPAGGDPVPASEGELNLTHTSDSFGEDLALGSLSDESGRDDGPVEVGGEAEAEVLRVQSNDPEESRSLAAGPAQDVTGPVSHGSGPPPMPSSASSDMPEGPSLPSASGIVRVVNPDTFTWGPHFRLTFSDKSSKPPHGQWQATCNYHKLNERTGCKRSLSLGKAGHSKDLCKRVLMQWCLAAPLCTTKKEHSAQPLNVDDALDAALLEARLRTLPPPPARIRTDEEIEMDQDSEGGDPTSKKKRSIKPKAAKSKAKTKAKAKLQKTAAKQSEAAASSQKTSGSSSSSSSTSTSSSSSD</sequence>
<reference evidence="2 3" key="1">
    <citation type="submission" date="2024-02" db="EMBL/GenBank/DDBJ databases">
        <authorList>
            <person name="Chen Y."/>
            <person name="Shah S."/>
            <person name="Dougan E. K."/>
            <person name="Thang M."/>
            <person name="Chan C."/>
        </authorList>
    </citation>
    <scope>NUCLEOTIDE SEQUENCE [LARGE SCALE GENOMIC DNA]</scope>
</reference>
<feature type="region of interest" description="Disordered" evidence="1">
    <location>
        <begin position="1138"/>
        <end position="1189"/>
    </location>
</feature>